<dbReference type="EC" id="2.7.8.29" evidence="12"/>
<dbReference type="InterPro" id="IPR018790">
    <property type="entry name" value="DUF2358"/>
</dbReference>
<gene>
    <name evidence="14" type="ORF">CAUJ_LOCUS4613</name>
</gene>
<evidence type="ECO:0000256" key="7">
    <source>
        <dbReference type="ARBA" id="ARBA00022824"/>
    </source>
</evidence>
<feature type="transmembrane region" description="Helical" evidence="12">
    <location>
        <begin position="216"/>
        <end position="243"/>
    </location>
</feature>
<evidence type="ECO:0000256" key="13">
    <source>
        <dbReference type="SAM" id="MobiDB-lite"/>
    </source>
</evidence>
<accession>A0A8S1H0Q1</accession>
<dbReference type="InterPro" id="IPR004277">
    <property type="entry name" value="PSS"/>
</dbReference>
<comment type="function">
    <text evidence="12">Catalyzes a base-exchange reaction in which the polar head group of phosphatidylethanolamine (PE) is replaced by L-serine.</text>
</comment>
<comment type="similarity">
    <text evidence="4 12">Belongs to the phosphatidyl serine synthase family.</text>
</comment>
<evidence type="ECO:0000256" key="2">
    <source>
        <dbReference type="ARBA" id="ARBA00004916"/>
    </source>
</evidence>
<keyword evidence="12" id="KW-0444">Lipid biosynthesis</keyword>
<dbReference type="Pfam" id="PF03034">
    <property type="entry name" value="PSS"/>
    <property type="match status" value="1"/>
</dbReference>
<keyword evidence="7 12" id="KW-0256">Endoplasmic reticulum</keyword>
<evidence type="ECO:0000256" key="10">
    <source>
        <dbReference type="ARBA" id="ARBA00023136"/>
    </source>
</evidence>
<feature type="transmembrane region" description="Helical" evidence="12">
    <location>
        <begin position="403"/>
        <end position="422"/>
    </location>
</feature>
<protein>
    <recommendedName>
        <fullName evidence="12">Phosphatidylserine synthase</fullName>
        <ecNumber evidence="12">2.7.8.29</ecNumber>
    </recommendedName>
    <alternativeName>
        <fullName evidence="12">Serine-exchange enzyme</fullName>
    </alternativeName>
</protein>
<organism evidence="14 15">
    <name type="scientific">Caenorhabditis auriculariae</name>
    <dbReference type="NCBI Taxonomy" id="2777116"/>
    <lineage>
        <taxon>Eukaryota</taxon>
        <taxon>Metazoa</taxon>
        <taxon>Ecdysozoa</taxon>
        <taxon>Nematoda</taxon>
        <taxon>Chromadorea</taxon>
        <taxon>Rhabditida</taxon>
        <taxon>Rhabditina</taxon>
        <taxon>Rhabditomorpha</taxon>
        <taxon>Rhabditoidea</taxon>
        <taxon>Rhabditidae</taxon>
        <taxon>Peloderinae</taxon>
        <taxon>Caenorhabditis</taxon>
    </lineage>
</organism>
<dbReference type="PANTHER" id="PTHR15362">
    <property type="entry name" value="PHOSPHATIDYLINOSITOL SYNTHASE"/>
    <property type="match status" value="1"/>
</dbReference>
<dbReference type="GO" id="GO:0005789">
    <property type="term" value="C:endoplasmic reticulum membrane"/>
    <property type="evidence" value="ECO:0007669"/>
    <property type="project" value="UniProtKB-SubCell"/>
</dbReference>
<evidence type="ECO:0000256" key="9">
    <source>
        <dbReference type="ARBA" id="ARBA00023098"/>
    </source>
</evidence>
<feature type="transmembrane region" description="Helical" evidence="12">
    <location>
        <begin position="150"/>
        <end position="170"/>
    </location>
</feature>
<dbReference type="OrthoDB" id="10265393at2759"/>
<evidence type="ECO:0000256" key="5">
    <source>
        <dbReference type="ARBA" id="ARBA00022679"/>
    </source>
</evidence>
<evidence type="ECO:0000313" key="14">
    <source>
        <dbReference type="EMBL" id="CAD6188694.1"/>
    </source>
</evidence>
<keyword evidence="6 12" id="KW-0812">Transmembrane</keyword>
<feature type="transmembrane region" description="Helical" evidence="12">
    <location>
        <begin position="428"/>
        <end position="452"/>
    </location>
</feature>
<proteinExistence type="inferred from homology"/>
<comment type="pathway">
    <text evidence="2 12">Phospholipid metabolism; phosphatidylserine biosynthesis.</text>
</comment>
<evidence type="ECO:0000256" key="6">
    <source>
        <dbReference type="ARBA" id="ARBA00022692"/>
    </source>
</evidence>
<keyword evidence="12" id="KW-0594">Phospholipid biosynthesis</keyword>
<keyword evidence="5 12" id="KW-0808">Transferase</keyword>
<evidence type="ECO:0000313" key="15">
    <source>
        <dbReference type="Proteomes" id="UP000835052"/>
    </source>
</evidence>
<dbReference type="GO" id="GO:0106245">
    <property type="term" value="F:L-serine-phosphatidylethanolamine phosphatidyltransferase activity"/>
    <property type="evidence" value="ECO:0007669"/>
    <property type="project" value="UniProtKB-UniRule"/>
</dbReference>
<keyword evidence="10 12" id="KW-0472">Membrane</keyword>
<evidence type="ECO:0000256" key="11">
    <source>
        <dbReference type="ARBA" id="ARBA00023264"/>
    </source>
</evidence>
<evidence type="ECO:0000256" key="3">
    <source>
        <dbReference type="ARBA" id="ARBA00005189"/>
    </source>
</evidence>
<keyword evidence="9 12" id="KW-0443">Lipid metabolism</keyword>
<dbReference type="Pfam" id="PF10184">
    <property type="entry name" value="DUF2358"/>
    <property type="match status" value="1"/>
</dbReference>
<dbReference type="AlphaFoldDB" id="A0A8S1H0Q1"/>
<evidence type="ECO:0000256" key="12">
    <source>
        <dbReference type="RuleBase" id="RU368094"/>
    </source>
</evidence>
<feature type="transmembrane region" description="Helical" evidence="12">
    <location>
        <begin position="120"/>
        <end position="138"/>
    </location>
</feature>
<evidence type="ECO:0000256" key="1">
    <source>
        <dbReference type="ARBA" id="ARBA00004477"/>
    </source>
</evidence>
<feature type="transmembrane region" description="Helical" evidence="12">
    <location>
        <begin position="369"/>
        <end position="391"/>
    </location>
</feature>
<feature type="transmembrane region" description="Helical" evidence="12">
    <location>
        <begin position="332"/>
        <end position="349"/>
    </location>
</feature>
<keyword evidence="11 12" id="KW-1208">Phospholipid metabolism</keyword>
<dbReference type="PANTHER" id="PTHR15362:SF39">
    <property type="entry name" value="PHOSPHATIDYLSERINE SYNTHASE"/>
    <property type="match status" value="1"/>
</dbReference>
<feature type="region of interest" description="Disordered" evidence="13">
    <location>
        <begin position="1"/>
        <end position="55"/>
    </location>
</feature>
<keyword evidence="8 12" id="KW-1133">Transmembrane helix</keyword>
<comment type="subcellular location">
    <subcellularLocation>
        <location evidence="1 12">Endoplasmic reticulum membrane</location>
        <topology evidence="1 12">Multi-pass membrane protein</topology>
    </subcellularLocation>
</comment>
<evidence type="ECO:0000256" key="8">
    <source>
        <dbReference type="ARBA" id="ARBA00022989"/>
    </source>
</evidence>
<comment type="catalytic activity">
    <reaction evidence="12">
        <text>a 1,2-diacyl-sn-glycero-3-phosphoethanolamine + L-serine = a 1,2-diacyl-sn-glycero-3-phospho-L-serine + ethanolamine</text>
        <dbReference type="Rhea" id="RHEA:27606"/>
        <dbReference type="ChEBI" id="CHEBI:33384"/>
        <dbReference type="ChEBI" id="CHEBI:57262"/>
        <dbReference type="ChEBI" id="CHEBI:57603"/>
        <dbReference type="ChEBI" id="CHEBI:64612"/>
        <dbReference type="EC" id="2.7.8.29"/>
    </reaction>
</comment>
<feature type="transmembrane region" description="Helical" evidence="12">
    <location>
        <begin position="263"/>
        <end position="283"/>
    </location>
</feature>
<dbReference type="EMBL" id="CAJGYM010000009">
    <property type="protein sequence ID" value="CAD6188694.1"/>
    <property type="molecule type" value="Genomic_DNA"/>
</dbReference>
<reference evidence="14" key="1">
    <citation type="submission" date="2020-10" db="EMBL/GenBank/DDBJ databases">
        <authorList>
            <person name="Kikuchi T."/>
        </authorList>
    </citation>
    <scope>NUCLEOTIDE SEQUENCE</scope>
    <source>
        <strain evidence="14">NKZ352</strain>
    </source>
</reference>
<sequence length="707" mass="81879">MTDEGVSGIRERKRKVNMSVGSDDDEDGANYPGVERTADAACTTEGEEAEDTEEKKYKKRRVRVEMERKHFQMVNDRVVEDVTLEFLYKPHTLTVLAALTTFISYKAFTGSTEHTEQNVYDGLMGTLALFMVISALAFPNGPFIRPHPVFWRVVFGLSVVYMLILQFTLFQTYADIKSALSWLDPTGLSQEKLVEKDYAINCSDVSLERIWSHMDIFAVGHFLGWAMKALLIRHGVLCWYISISWELTEIVFTQLLPNFAECWWDALILDVLVCNGLGIWFGLEVCKFFEMRQYHWESIRNIHTNRGRFKRFVMQFTPESWTKLEWKTMTNAVRRTMALYLFVLIWLLTELNTFLMKHVFAVDTKHPVVFWRIILIALISAPSIRQFYLYATDPMVKRLGMQCWVYCAVCALEAAIGIKFGMSMFPRVAILPILLWIFFLIVGTFFSVWLSVWWAQSSSTTKEVVVNGENRTLYLDSSHENLGSIHDDANMMLRKALSSNFPKVYTLQKSSSPFCHTAVRSINVDYSEEKPGAPQLEHVQKRLLETVPLMFRQRLDYTFYRKDVFCDDQILNTQKQGLDQLMSHFGSIGTFGQISFPHIQMETVSVVPIIEDGTVRCRWRVKYVSFWRLATNPRLFQFDYRMQNLSWFDGYSVLTVDGNGEVYKITIQKTMRDEGNRQKSLLGNSAEQIKRKLAELQPQPNVNASKQ</sequence>
<name>A0A8S1H0Q1_9PELO</name>
<comment type="pathway">
    <text evidence="3">Lipid metabolism.</text>
</comment>
<dbReference type="GO" id="GO:0006659">
    <property type="term" value="P:phosphatidylserine biosynthetic process"/>
    <property type="evidence" value="ECO:0007669"/>
    <property type="project" value="UniProtKB-UniRule"/>
</dbReference>
<dbReference type="Proteomes" id="UP000835052">
    <property type="component" value="Unassembled WGS sequence"/>
</dbReference>
<evidence type="ECO:0000256" key="4">
    <source>
        <dbReference type="ARBA" id="ARBA00008671"/>
    </source>
</evidence>
<comment type="caution">
    <text evidence="14">The sequence shown here is derived from an EMBL/GenBank/DDBJ whole genome shotgun (WGS) entry which is preliminary data.</text>
</comment>
<keyword evidence="15" id="KW-1185">Reference proteome</keyword>